<protein>
    <submittedName>
        <fullName evidence="2">Uncharacterized protein</fullName>
    </submittedName>
</protein>
<evidence type="ECO:0000313" key="3">
    <source>
        <dbReference type="Proteomes" id="UP001500840"/>
    </source>
</evidence>
<feature type="region of interest" description="Disordered" evidence="1">
    <location>
        <begin position="78"/>
        <end position="109"/>
    </location>
</feature>
<comment type="caution">
    <text evidence="2">The sequence shown here is derived from an EMBL/GenBank/DDBJ whole genome shotgun (WGS) entry which is preliminary data.</text>
</comment>
<name>A0ABP8MUL3_9BACT</name>
<dbReference type="Proteomes" id="UP001500840">
    <property type="component" value="Unassembled WGS sequence"/>
</dbReference>
<evidence type="ECO:0000256" key="1">
    <source>
        <dbReference type="SAM" id="MobiDB-lite"/>
    </source>
</evidence>
<feature type="region of interest" description="Disordered" evidence="1">
    <location>
        <begin position="128"/>
        <end position="197"/>
    </location>
</feature>
<accession>A0ABP8MUL3</accession>
<dbReference type="EMBL" id="BAABGA010000037">
    <property type="protein sequence ID" value="GAA4456268.1"/>
    <property type="molecule type" value="Genomic_DNA"/>
</dbReference>
<feature type="compositionally biased region" description="Low complexity" evidence="1">
    <location>
        <begin position="78"/>
        <end position="91"/>
    </location>
</feature>
<evidence type="ECO:0000313" key="2">
    <source>
        <dbReference type="EMBL" id="GAA4456268.1"/>
    </source>
</evidence>
<feature type="compositionally biased region" description="Polar residues" evidence="1">
    <location>
        <begin position="98"/>
        <end position="108"/>
    </location>
</feature>
<feature type="compositionally biased region" description="Low complexity" evidence="1">
    <location>
        <begin position="160"/>
        <end position="174"/>
    </location>
</feature>
<proteinExistence type="predicted"/>
<feature type="compositionally biased region" description="Polar residues" evidence="1">
    <location>
        <begin position="132"/>
        <end position="153"/>
    </location>
</feature>
<reference evidence="3" key="1">
    <citation type="journal article" date="2019" name="Int. J. Syst. Evol. Microbiol.">
        <title>The Global Catalogue of Microorganisms (GCM) 10K type strain sequencing project: providing services to taxonomists for standard genome sequencing and annotation.</title>
        <authorList>
            <consortium name="The Broad Institute Genomics Platform"/>
            <consortium name="The Broad Institute Genome Sequencing Center for Infectious Disease"/>
            <person name="Wu L."/>
            <person name="Ma J."/>
        </authorList>
    </citation>
    <scope>NUCLEOTIDE SEQUENCE [LARGE SCALE GENOMIC DNA]</scope>
    <source>
        <strain evidence="3">JCM 17759</strain>
    </source>
</reference>
<sequence>MLLLVIIFAVKVSRRATQSSSEPSVADSQLTDLLPPEELVVFADEDINADVSGHVEPAPANASTAKANVALMTPDSSPAAKVAATTDAPAPSEDPNVSAGTPASTVSNPRGIDPAIAALNATVHSHKAPTADFSTSPLESPSTMNLGSDSANSELPDLSAAKPTSVTAPAPATPQESATPRGIFNWEQYLPSQPVAN</sequence>
<gene>
    <name evidence="2" type="ORF">GCM10023156_31350</name>
</gene>
<keyword evidence="3" id="KW-1185">Reference proteome</keyword>
<organism evidence="2 3">
    <name type="scientific">Novipirellula rosea</name>
    <dbReference type="NCBI Taxonomy" id="1031540"/>
    <lineage>
        <taxon>Bacteria</taxon>
        <taxon>Pseudomonadati</taxon>
        <taxon>Planctomycetota</taxon>
        <taxon>Planctomycetia</taxon>
        <taxon>Pirellulales</taxon>
        <taxon>Pirellulaceae</taxon>
        <taxon>Novipirellula</taxon>
    </lineage>
</organism>